<feature type="transmembrane region" description="Helical" evidence="6">
    <location>
        <begin position="305"/>
        <end position="324"/>
    </location>
</feature>
<dbReference type="GO" id="GO:0008521">
    <property type="term" value="F:acetyl-CoA transmembrane transporter activity"/>
    <property type="evidence" value="ECO:0007669"/>
    <property type="project" value="InterPro"/>
</dbReference>
<feature type="transmembrane region" description="Helical" evidence="6">
    <location>
        <begin position="336"/>
        <end position="357"/>
    </location>
</feature>
<dbReference type="GO" id="GO:0016020">
    <property type="term" value="C:membrane"/>
    <property type="evidence" value="ECO:0007669"/>
    <property type="project" value="UniProtKB-SubCell"/>
</dbReference>
<dbReference type="PANTHER" id="PTHR12778">
    <property type="entry name" value="SOLUTE CARRIER FAMILY 33 ACETYL-COA TRANSPORTER -RELATED"/>
    <property type="match status" value="1"/>
</dbReference>
<gene>
    <name evidence="7" type="ORF">CINCED_3A016125</name>
</gene>
<evidence type="ECO:0000256" key="1">
    <source>
        <dbReference type="ARBA" id="ARBA00004141"/>
    </source>
</evidence>
<evidence type="ECO:0000256" key="4">
    <source>
        <dbReference type="ARBA" id="ARBA00023136"/>
    </source>
</evidence>
<evidence type="ECO:0000313" key="8">
    <source>
        <dbReference type="Proteomes" id="UP000325440"/>
    </source>
</evidence>
<feature type="transmembrane region" description="Helical" evidence="6">
    <location>
        <begin position="143"/>
        <end position="165"/>
    </location>
</feature>
<accession>A0A5E4ME80</accession>
<reference evidence="7 8" key="1">
    <citation type="submission" date="2019-08" db="EMBL/GenBank/DDBJ databases">
        <authorList>
            <person name="Alioto T."/>
            <person name="Alioto T."/>
            <person name="Gomez Garrido J."/>
        </authorList>
    </citation>
    <scope>NUCLEOTIDE SEQUENCE [LARGE SCALE GENOMIC DNA]</scope>
</reference>
<comment type="subcellular location">
    <subcellularLocation>
        <location evidence="1">Membrane</location>
        <topology evidence="1">Multi-pass membrane protein</topology>
    </subcellularLocation>
</comment>
<feature type="transmembrane region" description="Helical" evidence="6">
    <location>
        <begin position="217"/>
        <end position="240"/>
    </location>
</feature>
<feature type="transmembrane region" description="Helical" evidence="6">
    <location>
        <begin position="177"/>
        <end position="197"/>
    </location>
</feature>
<dbReference type="InterPro" id="IPR004752">
    <property type="entry name" value="AmpG_permease/AT-1"/>
</dbReference>
<protein>
    <submittedName>
        <fullName evidence="7">Major facilitator superfamily domain,Acetyl-coenzyme A transporter 1</fullName>
    </submittedName>
</protein>
<feature type="transmembrane region" description="Helical" evidence="6">
    <location>
        <begin position="412"/>
        <end position="432"/>
    </location>
</feature>
<dbReference type="OrthoDB" id="6415790at2759"/>
<evidence type="ECO:0000256" key="2">
    <source>
        <dbReference type="ARBA" id="ARBA00022692"/>
    </source>
</evidence>
<feature type="transmembrane region" description="Helical" evidence="6">
    <location>
        <begin position="35"/>
        <end position="62"/>
    </location>
</feature>
<dbReference type="InterPro" id="IPR024371">
    <property type="entry name" value="AcetylCoA_trans_1-like"/>
</dbReference>
<dbReference type="SUPFAM" id="SSF103473">
    <property type="entry name" value="MFS general substrate transporter"/>
    <property type="match status" value="1"/>
</dbReference>
<evidence type="ECO:0000256" key="5">
    <source>
        <dbReference type="SAM" id="MobiDB-lite"/>
    </source>
</evidence>
<feature type="region of interest" description="Disordered" evidence="5">
    <location>
        <begin position="1"/>
        <end position="21"/>
    </location>
</feature>
<evidence type="ECO:0000256" key="6">
    <source>
        <dbReference type="SAM" id="Phobius"/>
    </source>
</evidence>
<keyword evidence="8" id="KW-1185">Reference proteome</keyword>
<feature type="transmembrane region" description="Helical" evidence="6">
    <location>
        <begin position="474"/>
        <end position="492"/>
    </location>
</feature>
<organism evidence="7 8">
    <name type="scientific">Cinara cedri</name>
    <dbReference type="NCBI Taxonomy" id="506608"/>
    <lineage>
        <taxon>Eukaryota</taxon>
        <taxon>Metazoa</taxon>
        <taxon>Ecdysozoa</taxon>
        <taxon>Arthropoda</taxon>
        <taxon>Hexapoda</taxon>
        <taxon>Insecta</taxon>
        <taxon>Pterygota</taxon>
        <taxon>Neoptera</taxon>
        <taxon>Paraneoptera</taxon>
        <taxon>Hemiptera</taxon>
        <taxon>Sternorrhyncha</taxon>
        <taxon>Aphidomorpha</taxon>
        <taxon>Aphidoidea</taxon>
        <taxon>Aphididae</taxon>
        <taxon>Lachninae</taxon>
        <taxon>Cinara</taxon>
    </lineage>
</organism>
<proteinExistence type="predicted"/>
<keyword evidence="3 6" id="KW-1133">Transmembrane helix</keyword>
<keyword evidence="2 6" id="KW-0812">Transmembrane</keyword>
<feature type="transmembrane region" description="Helical" evidence="6">
    <location>
        <begin position="107"/>
        <end position="123"/>
    </location>
</feature>
<dbReference type="AlphaFoldDB" id="A0A5E4ME80"/>
<evidence type="ECO:0000256" key="3">
    <source>
        <dbReference type="ARBA" id="ARBA00022989"/>
    </source>
</evidence>
<dbReference type="GO" id="GO:0035348">
    <property type="term" value="P:acetyl-CoA transmembrane transport"/>
    <property type="evidence" value="ECO:0007669"/>
    <property type="project" value="InterPro"/>
</dbReference>
<sequence length="526" mass="59733">MANLKTNDDEELEKLENHSDDASNLPGKSNLKGDWLNFFLLLLLYTIQGLPLGFAVALPIIFQSKRVVSYREQAFFSLVSWPYSAKLLWAPIVDSLYVRRIGRRKSWLIPVQLLMGAFLFYTATKIDEWLPESEKPNLKALVYAFSVITFLAATQDIVVDGWALTMLKQNNVGHSSTCNGTGLALGVLIGMVGPVLLTSEDFCNKYLRFTDDTGGIITIKSFLYFWSIAFILITILIVTFKKENDFDESETKINIFQNYKLLWQILRLQNVRVLVVALLTMKIGFSATDAVSHLKLIDAGISKNNIMLIQISMYVVKFIIPLVVSKYTSGLKPMSAYMNLMPIRLLWSFTYVILIYYTPALINTNGVVDVPIYYYVILGLICTVHEILSFTMFIFTIGFFSRISDKRFGGTYMTMLTTIANFGWAVSNTIALRMIDVLTFSKCSNDVSNNCSTPDLKTVCQTNRGECVTAINGYYLEVILCVTIGFVWYYIYKGIVRDLQSMNPSNWLVNIPRPNMKRDENNIITR</sequence>
<dbReference type="Pfam" id="PF13000">
    <property type="entry name" value="Acatn"/>
    <property type="match status" value="1"/>
</dbReference>
<dbReference type="PANTHER" id="PTHR12778:SF9">
    <property type="entry name" value="ACETYL-COENZYME A TRANSPORTER 1"/>
    <property type="match status" value="1"/>
</dbReference>
<name>A0A5E4ME80_9HEMI</name>
<feature type="transmembrane region" description="Helical" evidence="6">
    <location>
        <begin position="261"/>
        <end position="285"/>
    </location>
</feature>
<keyword evidence="4 6" id="KW-0472">Membrane</keyword>
<dbReference type="EMBL" id="CABPRJ010000478">
    <property type="protein sequence ID" value="VVC28213.1"/>
    <property type="molecule type" value="Genomic_DNA"/>
</dbReference>
<feature type="transmembrane region" description="Helical" evidence="6">
    <location>
        <begin position="372"/>
        <end position="400"/>
    </location>
</feature>
<dbReference type="Proteomes" id="UP000325440">
    <property type="component" value="Unassembled WGS sequence"/>
</dbReference>
<dbReference type="InterPro" id="IPR036259">
    <property type="entry name" value="MFS_trans_sf"/>
</dbReference>
<evidence type="ECO:0000313" key="7">
    <source>
        <dbReference type="EMBL" id="VVC28213.1"/>
    </source>
</evidence>